<evidence type="ECO:0000313" key="2">
    <source>
        <dbReference type="RefSeq" id="XP_022762540.1"/>
    </source>
</evidence>
<dbReference type="SUPFAM" id="SSF52540">
    <property type="entry name" value="P-loop containing nucleoside triphosphate hydrolases"/>
    <property type="match status" value="1"/>
</dbReference>
<proteinExistence type="predicted"/>
<dbReference type="GO" id="GO:0003697">
    <property type="term" value="F:single-stranded DNA binding"/>
    <property type="evidence" value="ECO:0007669"/>
    <property type="project" value="TreeGrafter"/>
</dbReference>
<keyword evidence="1" id="KW-1185">Reference proteome</keyword>
<dbReference type="GeneID" id="111308479"/>
<accession>A0A6P6ACD8</accession>
<dbReference type="AlphaFoldDB" id="A0A6P6ACD8"/>
<reference evidence="2" key="1">
    <citation type="submission" date="2025-08" db="UniProtKB">
        <authorList>
            <consortium name="RefSeq"/>
        </authorList>
    </citation>
    <scope>IDENTIFICATION</scope>
    <source>
        <tissue evidence="2">Fruit stalk</tissue>
    </source>
</reference>
<dbReference type="GO" id="GO:0097196">
    <property type="term" value="C:Shu complex"/>
    <property type="evidence" value="ECO:0007669"/>
    <property type="project" value="TreeGrafter"/>
</dbReference>
<dbReference type="Gene3D" id="3.40.50.300">
    <property type="entry name" value="P-loop containing nucleotide triphosphate hydrolases"/>
    <property type="match status" value="1"/>
</dbReference>
<dbReference type="PANTHER" id="PTHR28653:SF1">
    <property type="entry name" value="ATPASE SWSAP1"/>
    <property type="match status" value="1"/>
</dbReference>
<dbReference type="Proteomes" id="UP000515121">
    <property type="component" value="Unplaced"/>
</dbReference>
<dbReference type="RefSeq" id="XP_022762540.1">
    <property type="nucleotide sequence ID" value="XM_022906805.1"/>
</dbReference>
<name>A0A6P6ACD8_DURZI</name>
<dbReference type="GO" id="GO:0000724">
    <property type="term" value="P:double-strand break repair via homologous recombination"/>
    <property type="evidence" value="ECO:0007669"/>
    <property type="project" value="TreeGrafter"/>
</dbReference>
<dbReference type="PANTHER" id="PTHR28653">
    <property type="match status" value="1"/>
</dbReference>
<gene>
    <name evidence="2" type="primary">LOC111308479</name>
</gene>
<dbReference type="InterPro" id="IPR027417">
    <property type="entry name" value="P-loop_NTPase"/>
</dbReference>
<dbReference type="OrthoDB" id="67296at2759"/>
<organism evidence="1 2">
    <name type="scientific">Durio zibethinus</name>
    <name type="common">Durian</name>
    <dbReference type="NCBI Taxonomy" id="66656"/>
    <lineage>
        <taxon>Eukaryota</taxon>
        <taxon>Viridiplantae</taxon>
        <taxon>Streptophyta</taxon>
        <taxon>Embryophyta</taxon>
        <taxon>Tracheophyta</taxon>
        <taxon>Spermatophyta</taxon>
        <taxon>Magnoliopsida</taxon>
        <taxon>eudicotyledons</taxon>
        <taxon>Gunneridae</taxon>
        <taxon>Pentapetalae</taxon>
        <taxon>rosids</taxon>
        <taxon>malvids</taxon>
        <taxon>Malvales</taxon>
        <taxon>Malvaceae</taxon>
        <taxon>Helicteroideae</taxon>
        <taxon>Durio</taxon>
    </lineage>
</organism>
<evidence type="ECO:0000313" key="1">
    <source>
        <dbReference type="Proteomes" id="UP000515121"/>
    </source>
</evidence>
<dbReference type="KEGG" id="dzi:111308479"/>
<sequence>MVDRFFLTRQREVHQQEPDSITLLSGPPTCGKTSLLFQFAINSALECSSSNRKVVFICNRRRLETKPPYLSQGIDPSSDIFQGIKMKYVDDEDGIKKYFAAFHLNDTFPAAVIVDDFGDFFDERYFNYLIFKQPIFNLISIITNMKIRSCQERYGNTRGRDLAMVRTLALCHNATIHANKKGSCKLLLSDTHHGDSPRLLFIYKRWIPTIFTVKGDGSGSFLLKYNNYSGNGSSKSTKIAKYSIAFQYLLLEGITEDGDEQ</sequence>
<protein>
    <submittedName>
        <fullName evidence="2">Uncharacterized protein LOC111308479 isoform X1</fullName>
    </submittedName>
</protein>